<name>A0A0G4HR40_9ALVE</name>
<reference evidence="1" key="1">
    <citation type="submission" date="2014-11" db="EMBL/GenBank/DDBJ databases">
        <authorList>
            <person name="Otto D Thomas"/>
            <person name="Naeem Raeece"/>
        </authorList>
    </citation>
    <scope>NUCLEOTIDE SEQUENCE</scope>
</reference>
<organism evidence="1">
    <name type="scientific">Chromera velia CCMP2878</name>
    <dbReference type="NCBI Taxonomy" id="1169474"/>
    <lineage>
        <taxon>Eukaryota</taxon>
        <taxon>Sar</taxon>
        <taxon>Alveolata</taxon>
        <taxon>Colpodellida</taxon>
        <taxon>Chromeraceae</taxon>
        <taxon>Chromera</taxon>
    </lineage>
</organism>
<dbReference type="EMBL" id="CDMZ01003541">
    <property type="protein sequence ID" value="CEM46746.1"/>
    <property type="molecule type" value="Genomic_DNA"/>
</dbReference>
<dbReference type="VEuPathDB" id="CryptoDB:Cvel_30463"/>
<dbReference type="PhylomeDB" id="A0A0G4HR40"/>
<protein>
    <submittedName>
        <fullName evidence="1">Uncharacterized protein</fullName>
    </submittedName>
</protein>
<evidence type="ECO:0000313" key="1">
    <source>
        <dbReference type="EMBL" id="CEM46746.1"/>
    </source>
</evidence>
<dbReference type="AlphaFoldDB" id="A0A0G4HR40"/>
<sequence>MSLHLKSWPNRQWGFNFLRGDGRACAGSPSATDCTCVHTKGEALEYEAFPVVPEVYFVAVLSSLHMYIPQKNEHTLSTTFLREGVVSPSFELRLNATCLCNSSLTVGLVEASACTGCGEIWVDVSAGDIMEVEIVSGGTNVSAVQSKDLFSVLARHLPVPPASTLENALELGGNQTVDFSTSVVPPSLYKEGFSVYWFSYHNGAEHRKGLALTLCRTSERDELLDTKPERFLSEASCSDSQ</sequence>
<proteinExistence type="predicted"/>
<gene>
    <name evidence="1" type="ORF">Cvel_30463</name>
</gene>
<accession>A0A0G4HR40</accession>